<dbReference type="InterPro" id="IPR044662">
    <property type="entry name" value="HS1/DABB1-like"/>
</dbReference>
<dbReference type="SUPFAM" id="SSF54909">
    <property type="entry name" value="Dimeric alpha+beta barrel"/>
    <property type="match status" value="1"/>
</dbReference>
<dbReference type="Pfam" id="PF07876">
    <property type="entry name" value="Dabb"/>
    <property type="match status" value="1"/>
</dbReference>
<dbReference type="EMBL" id="QKZU01000008">
    <property type="protein sequence ID" value="PZX55971.1"/>
    <property type="molecule type" value="Genomic_DNA"/>
</dbReference>
<name>A0A2W7R751_9BACT</name>
<evidence type="ECO:0000313" key="4">
    <source>
        <dbReference type="Proteomes" id="UP000249115"/>
    </source>
</evidence>
<feature type="domain" description="Stress-response A/B barrel" evidence="2">
    <location>
        <begin position="81"/>
        <end position="175"/>
    </location>
</feature>
<comment type="subunit">
    <text evidence="1">Homodimer.</text>
</comment>
<dbReference type="PANTHER" id="PTHR33178:SF10">
    <property type="entry name" value="STRESS-RESPONSE A_B BARREL DOMAIN-CONTAINING PROTEIN"/>
    <property type="match status" value="1"/>
</dbReference>
<dbReference type="InterPro" id="IPR013097">
    <property type="entry name" value="Dabb"/>
</dbReference>
<gene>
    <name evidence="3" type="ORF">LV84_02334</name>
</gene>
<dbReference type="InterPro" id="IPR011008">
    <property type="entry name" value="Dimeric_a/b-barrel"/>
</dbReference>
<dbReference type="SMART" id="SM00886">
    <property type="entry name" value="Dabb"/>
    <property type="match status" value="1"/>
</dbReference>
<evidence type="ECO:0000256" key="1">
    <source>
        <dbReference type="ARBA" id="ARBA00011738"/>
    </source>
</evidence>
<accession>A0A2W7R751</accession>
<protein>
    <submittedName>
        <fullName evidence="3">Stress responsive alpha/beta barrel protein</fullName>
    </submittedName>
</protein>
<evidence type="ECO:0000313" key="3">
    <source>
        <dbReference type="EMBL" id="PZX55971.1"/>
    </source>
</evidence>
<evidence type="ECO:0000259" key="2">
    <source>
        <dbReference type="PROSITE" id="PS51502"/>
    </source>
</evidence>
<dbReference type="Gene3D" id="3.30.70.100">
    <property type="match status" value="1"/>
</dbReference>
<sequence length="179" mass="20590">MLNSLSFPIFKKQFANLLKIWIYRANLLRLMKNQKPMKKLLYFIPLFLALSCTDKTENHSKNETTENNQKEIMATEPDSVLRHNVFFSFKETSSQEDIQSVIDAFRNLQNEIEGIKAFEYGLNSSPEGLNQGLTHAFVLTFHSDEARDAYLPHPAHAAFGTILGPHLDKVTVVDYWTRP</sequence>
<reference evidence="3 4" key="1">
    <citation type="submission" date="2018-06" db="EMBL/GenBank/DDBJ databases">
        <title>Genomic Encyclopedia of Archaeal and Bacterial Type Strains, Phase II (KMG-II): from individual species to whole genera.</title>
        <authorList>
            <person name="Goeker M."/>
        </authorList>
    </citation>
    <scope>NUCLEOTIDE SEQUENCE [LARGE SCALE GENOMIC DNA]</scope>
    <source>
        <strain evidence="3 4">DSM 22686</strain>
    </source>
</reference>
<dbReference type="PROSITE" id="PS51502">
    <property type="entry name" value="S_R_A_B_BARREL"/>
    <property type="match status" value="1"/>
</dbReference>
<dbReference type="PANTHER" id="PTHR33178">
    <property type="match status" value="1"/>
</dbReference>
<dbReference type="Proteomes" id="UP000249115">
    <property type="component" value="Unassembled WGS sequence"/>
</dbReference>
<comment type="caution">
    <text evidence="3">The sequence shown here is derived from an EMBL/GenBank/DDBJ whole genome shotgun (WGS) entry which is preliminary data.</text>
</comment>
<dbReference type="AlphaFoldDB" id="A0A2W7R751"/>
<proteinExistence type="predicted"/>
<organism evidence="3 4">
    <name type="scientific">Algoriphagus ratkowskyi</name>
    <dbReference type="NCBI Taxonomy" id="57028"/>
    <lineage>
        <taxon>Bacteria</taxon>
        <taxon>Pseudomonadati</taxon>
        <taxon>Bacteroidota</taxon>
        <taxon>Cytophagia</taxon>
        <taxon>Cytophagales</taxon>
        <taxon>Cyclobacteriaceae</taxon>
        <taxon>Algoriphagus</taxon>
    </lineage>
</organism>